<dbReference type="SUPFAM" id="SSF48452">
    <property type="entry name" value="TPR-like"/>
    <property type="match status" value="4"/>
</dbReference>
<reference evidence="3" key="1">
    <citation type="submission" date="2017-06" db="EMBL/GenBank/DDBJ databases">
        <authorList>
            <person name="Varghese N."/>
            <person name="Submissions S."/>
        </authorList>
    </citation>
    <scope>NUCLEOTIDE SEQUENCE [LARGE SCALE GENOMIC DNA]</scope>
    <source>
        <strain evidence="3">DSM 45423</strain>
    </source>
</reference>
<dbReference type="Pfam" id="PF13374">
    <property type="entry name" value="TPR_10"/>
    <property type="match status" value="8"/>
</dbReference>
<name>A0A238ZIG7_9ACTN</name>
<dbReference type="Gene3D" id="1.25.40.10">
    <property type="entry name" value="Tetratricopeptide repeat domain"/>
    <property type="match status" value="5"/>
</dbReference>
<accession>A0A238ZIG7</accession>
<dbReference type="InterPro" id="IPR027417">
    <property type="entry name" value="P-loop_NTPase"/>
</dbReference>
<dbReference type="InterPro" id="IPR043504">
    <property type="entry name" value="Peptidase_S1_PA_chymotrypsin"/>
</dbReference>
<keyword evidence="3" id="KW-1185">Reference proteome</keyword>
<evidence type="ECO:0000313" key="3">
    <source>
        <dbReference type="Proteomes" id="UP000198386"/>
    </source>
</evidence>
<dbReference type="RefSeq" id="WP_176449780.1">
    <property type="nucleotide sequence ID" value="NZ_FZOH01000001.1"/>
</dbReference>
<dbReference type="Gene3D" id="2.40.10.10">
    <property type="entry name" value="Trypsin-like serine proteases"/>
    <property type="match status" value="1"/>
</dbReference>
<dbReference type="InterPro" id="IPR011990">
    <property type="entry name" value="TPR-like_helical_dom_sf"/>
</dbReference>
<dbReference type="AlphaFoldDB" id="A0A238ZIG7"/>
<organism evidence="2 3">
    <name type="scientific">Geodermatophilus saharensis</name>
    <dbReference type="NCBI Taxonomy" id="1137994"/>
    <lineage>
        <taxon>Bacteria</taxon>
        <taxon>Bacillati</taxon>
        <taxon>Actinomycetota</taxon>
        <taxon>Actinomycetes</taxon>
        <taxon>Geodermatophilales</taxon>
        <taxon>Geodermatophilaceae</taxon>
        <taxon>Geodermatophilus</taxon>
    </lineage>
</organism>
<gene>
    <name evidence="2" type="ORF">SAMN04488107_0070</name>
</gene>
<dbReference type="Pfam" id="PF13181">
    <property type="entry name" value="TPR_8"/>
    <property type="match status" value="1"/>
</dbReference>
<dbReference type="SUPFAM" id="SSF52540">
    <property type="entry name" value="P-loop containing nucleoside triphosphate hydrolases"/>
    <property type="match status" value="1"/>
</dbReference>
<feature type="region of interest" description="Disordered" evidence="1">
    <location>
        <begin position="45"/>
        <end position="65"/>
    </location>
</feature>
<dbReference type="Proteomes" id="UP000198386">
    <property type="component" value="Unassembled WGS sequence"/>
</dbReference>
<sequence>MDVARVVEVYAPATDGAGWEIGSGYRISDELVLTAAHVVAGLPLHPPESSVSDDPNVAGGKARPLGRQETTSAVVVWRDQDADVAVLRLAADAPTLPAGSPTPRWGRKHGTEPIAVDAVGFPWAQERPDEVRDTEHLHGFLASGTQLKAGLLAITALTSPPADRGGGSPWAGMSGAAVFAGPFLIGVVIVDPGRFGPARVLAAPIAPLLTHTGLGGLVGALNPVITPVEPRMRLAVTADTSVAIAPPYRAPTDRLGREPSRLLLPEYGIVPFLGREAELEELEEWCLTGGGAALRLLLGAGGAGKTRLAAEACLRMTGRGWQAGLADPSIPGGEPVLNFDRPTLVVVDDADLNVPLLEALVRALGYWPTDAPPVRLLLLARHTTGWWNTLNRRSNQLAAELTDRMLSLREGELPRTHRAAHHAEAVASFTRHLMTRSQDLPPEAEPPASDLGDAAFANPLLVHMHALLVATGAHVSTTDEEVRERVLDAVLDRERNRWAQTFPSDVPTRGDLTRQQAVTVTTLFAPPTEHATTELLSLISDFIDAPAGIRGAVATWLHGIYPGTTPVWVVPLRPDLLTEQLLATCAELTDLVLTGYGRITDEGNASGAQAEQVLAELTRAAGRNPVSAALDRLLSDRLPDLLDAALINPAGRLPDLLDRALTKCPQPQTAAALIERLPEYSTGLATLAVTVTAQAVDHHRHLAANDPEAFNPDLAGSLNDLSGRLAALGRLEEALAAIEEAVTLRRALAAAYPDAFISDLAGSLHNLSVMLAYLGRREEALTAIEEATGVYQQLATTYPGAFTPHLAGSLNTLSNRLGALGRREEALAAIEESTSVYRQLANTDPAASISDLAGSLHNLSGRLAELGRREEALTTIQESTSVYRQLATTDPDAFTPDLARSLHNLSSLLGDLRRREEALAAIEEATAVDRALCAARPAAFAPNLATSLHNLSGGLADLGRLEEALAAIEEAATLRRALAAAYPDAFISDLAGSLHNLSVILARLGRREEALTAIEEATGVYQQLATTYPGAFTPHLARSLDNLSGRLGALGRREEALAAIEEAVALRRALAAAHPDAHTPDLAASVNNLAIRLAALGRHGEALTAIEEALAAYRPLAIAHPAVYAPDLATTLSNLAGRLAALGRREEALSAIKEATSTYRQLATTYPAAFTPAVADSLRLYGSLLTELRRHEDALAADREVVAIYRGLHARHSDSYKDALTTALAKLALDLRALDLNAEAEQVEREAARLAE</sequence>
<dbReference type="SMART" id="SM00028">
    <property type="entry name" value="TPR"/>
    <property type="match status" value="7"/>
</dbReference>
<dbReference type="PANTHER" id="PTHR19959:SF119">
    <property type="entry name" value="FUNGAL LIPASE-LIKE DOMAIN-CONTAINING PROTEIN"/>
    <property type="match status" value="1"/>
</dbReference>
<dbReference type="EMBL" id="FZOH01000001">
    <property type="protein sequence ID" value="SNR82493.1"/>
    <property type="molecule type" value="Genomic_DNA"/>
</dbReference>
<dbReference type="SUPFAM" id="SSF50494">
    <property type="entry name" value="Trypsin-like serine proteases"/>
    <property type="match status" value="1"/>
</dbReference>
<evidence type="ECO:0000313" key="2">
    <source>
        <dbReference type="EMBL" id="SNR82493.1"/>
    </source>
</evidence>
<dbReference type="Pfam" id="PF13365">
    <property type="entry name" value="Trypsin_2"/>
    <property type="match status" value="1"/>
</dbReference>
<proteinExistence type="predicted"/>
<dbReference type="InterPro" id="IPR019734">
    <property type="entry name" value="TPR_rpt"/>
</dbReference>
<protein>
    <submittedName>
        <fullName evidence="2">Tetratricopeptide repeat-containing protein</fullName>
    </submittedName>
</protein>
<evidence type="ECO:0000256" key="1">
    <source>
        <dbReference type="SAM" id="MobiDB-lite"/>
    </source>
</evidence>
<dbReference type="InterPro" id="IPR009003">
    <property type="entry name" value="Peptidase_S1_PA"/>
</dbReference>
<dbReference type="PANTHER" id="PTHR19959">
    <property type="entry name" value="KINESIN LIGHT CHAIN"/>
    <property type="match status" value="1"/>
</dbReference>